<dbReference type="GO" id="GO:0003899">
    <property type="term" value="F:DNA-directed RNA polymerase activity"/>
    <property type="evidence" value="ECO:0007669"/>
    <property type="project" value="UniProtKB-UniRule"/>
</dbReference>
<dbReference type="EMBL" id="GL377644">
    <property type="protein sequence ID" value="EFJ11833.1"/>
    <property type="molecule type" value="Genomic_DNA"/>
</dbReference>
<dbReference type="OMA" id="KEDDKGW"/>
<evidence type="ECO:0000256" key="1">
    <source>
        <dbReference type="ARBA" id="ARBA00004123"/>
    </source>
</evidence>
<dbReference type="InParanoid" id="D8SV88"/>
<protein>
    <recommendedName>
        <fullName evidence="7">DNA-directed RNA polymerases I, II, and III subunit RPABC3</fullName>
    </recommendedName>
</protein>
<dbReference type="AlphaFoldDB" id="D8SV88"/>
<comment type="subcellular location">
    <subcellularLocation>
        <location evidence="1">Nucleus</location>
    </subcellularLocation>
</comment>
<evidence type="ECO:0000313" key="6">
    <source>
        <dbReference type="Proteomes" id="UP000001514"/>
    </source>
</evidence>
<sequence length="145" mass="16615">MANLLLEDIFRVTDIDPDGKKFDKGKIEAHSEQFDMHLLLDVNCDVYPLHRDEKFTMALAPTLSLDGTPDEGVLDQSGKRSLADRYDYVMYGKLYKYSDDHSTGALKVDIYVSFGGLLMKLKGDPQHLNELQMDQRLYVLLRKVK</sequence>
<gene>
    <name evidence="5" type="ORF">SELMODRAFT_125701</name>
</gene>
<dbReference type="InterPro" id="IPR012340">
    <property type="entry name" value="NA-bd_OB-fold"/>
</dbReference>
<dbReference type="GO" id="GO:0000419">
    <property type="term" value="C:RNA polymerase V complex"/>
    <property type="evidence" value="ECO:0007669"/>
    <property type="project" value="UniProtKB-ARBA"/>
</dbReference>
<dbReference type="eggNOG" id="KOG3400">
    <property type="taxonomic scope" value="Eukaryota"/>
</dbReference>
<dbReference type="Gramene" id="EFJ11833">
    <property type="protein sequence ID" value="EFJ11833"/>
    <property type="gene ID" value="SELMODRAFT_125701"/>
</dbReference>
<evidence type="ECO:0000256" key="4">
    <source>
        <dbReference type="PIRNR" id="PIRNR000779"/>
    </source>
</evidence>
<name>D8SV88_SELML</name>
<dbReference type="Gene3D" id="2.40.50.140">
    <property type="entry name" value="Nucleic acid-binding proteins"/>
    <property type="match status" value="1"/>
</dbReference>
<dbReference type="InterPro" id="IPR005570">
    <property type="entry name" value="RPABC3"/>
</dbReference>
<dbReference type="GO" id="GO:0006351">
    <property type="term" value="P:DNA-templated transcription"/>
    <property type="evidence" value="ECO:0007669"/>
    <property type="project" value="UniProtKB-UniRule"/>
</dbReference>
<accession>D8SV88</accession>
<dbReference type="STRING" id="88036.D8SV88"/>
<dbReference type="FunCoup" id="D8SV88">
    <property type="interactions" value="4527"/>
</dbReference>
<dbReference type="SUPFAM" id="SSF50249">
    <property type="entry name" value="Nucleic acid-binding proteins"/>
    <property type="match status" value="1"/>
</dbReference>
<dbReference type="PANTHER" id="PTHR10917:SF0">
    <property type="entry name" value="DNA-DIRECTED RNA POLYMERASES I, II, AND III SUBUNIT RPABC3"/>
    <property type="match status" value="1"/>
</dbReference>
<dbReference type="HOGENOM" id="CLU_103864_1_1_1"/>
<evidence type="ECO:0008006" key="7">
    <source>
        <dbReference type="Google" id="ProtNLM"/>
    </source>
</evidence>
<reference evidence="5 6" key="1">
    <citation type="journal article" date="2011" name="Science">
        <title>The Selaginella genome identifies genetic changes associated with the evolution of vascular plants.</title>
        <authorList>
            <person name="Banks J.A."/>
            <person name="Nishiyama T."/>
            <person name="Hasebe M."/>
            <person name="Bowman J.L."/>
            <person name="Gribskov M."/>
            <person name="dePamphilis C."/>
            <person name="Albert V.A."/>
            <person name="Aono N."/>
            <person name="Aoyama T."/>
            <person name="Ambrose B.A."/>
            <person name="Ashton N.W."/>
            <person name="Axtell M.J."/>
            <person name="Barker E."/>
            <person name="Barker M.S."/>
            <person name="Bennetzen J.L."/>
            <person name="Bonawitz N.D."/>
            <person name="Chapple C."/>
            <person name="Cheng C."/>
            <person name="Correa L.G."/>
            <person name="Dacre M."/>
            <person name="DeBarry J."/>
            <person name="Dreyer I."/>
            <person name="Elias M."/>
            <person name="Engstrom E.M."/>
            <person name="Estelle M."/>
            <person name="Feng L."/>
            <person name="Finet C."/>
            <person name="Floyd S.K."/>
            <person name="Frommer W.B."/>
            <person name="Fujita T."/>
            <person name="Gramzow L."/>
            <person name="Gutensohn M."/>
            <person name="Harholt J."/>
            <person name="Hattori M."/>
            <person name="Heyl A."/>
            <person name="Hirai T."/>
            <person name="Hiwatashi Y."/>
            <person name="Ishikawa M."/>
            <person name="Iwata M."/>
            <person name="Karol K.G."/>
            <person name="Koehler B."/>
            <person name="Kolukisaoglu U."/>
            <person name="Kubo M."/>
            <person name="Kurata T."/>
            <person name="Lalonde S."/>
            <person name="Li K."/>
            <person name="Li Y."/>
            <person name="Litt A."/>
            <person name="Lyons E."/>
            <person name="Manning G."/>
            <person name="Maruyama T."/>
            <person name="Michael T.P."/>
            <person name="Mikami K."/>
            <person name="Miyazaki S."/>
            <person name="Morinaga S."/>
            <person name="Murata T."/>
            <person name="Mueller-Roeber B."/>
            <person name="Nelson D.R."/>
            <person name="Obara M."/>
            <person name="Oguri Y."/>
            <person name="Olmstead R.G."/>
            <person name="Onodera N."/>
            <person name="Petersen B.L."/>
            <person name="Pils B."/>
            <person name="Prigge M."/>
            <person name="Rensing S.A."/>
            <person name="Riano-Pachon D.M."/>
            <person name="Roberts A.W."/>
            <person name="Sato Y."/>
            <person name="Scheller H.V."/>
            <person name="Schulz B."/>
            <person name="Schulz C."/>
            <person name="Shakirov E.V."/>
            <person name="Shibagaki N."/>
            <person name="Shinohara N."/>
            <person name="Shippen D.E."/>
            <person name="Soerensen I."/>
            <person name="Sotooka R."/>
            <person name="Sugimoto N."/>
            <person name="Sugita M."/>
            <person name="Sumikawa N."/>
            <person name="Tanurdzic M."/>
            <person name="Theissen G."/>
            <person name="Ulvskov P."/>
            <person name="Wakazuki S."/>
            <person name="Weng J.K."/>
            <person name="Willats W.W."/>
            <person name="Wipf D."/>
            <person name="Wolf P.G."/>
            <person name="Yang L."/>
            <person name="Zimmer A.D."/>
            <person name="Zhu Q."/>
            <person name="Mitros T."/>
            <person name="Hellsten U."/>
            <person name="Loque D."/>
            <person name="Otillar R."/>
            <person name="Salamov A."/>
            <person name="Schmutz J."/>
            <person name="Shapiro H."/>
            <person name="Lindquist E."/>
            <person name="Lucas S."/>
            <person name="Rokhsar D."/>
            <person name="Grigoriev I.V."/>
        </authorList>
    </citation>
    <scope>NUCLEOTIDE SEQUENCE [LARGE SCALE GENOMIC DNA]</scope>
</reference>
<evidence type="ECO:0000313" key="5">
    <source>
        <dbReference type="EMBL" id="EFJ11833.1"/>
    </source>
</evidence>
<dbReference type="PANTHER" id="PTHR10917">
    <property type="entry name" value="DNA-DIRECTED RNA POLYMERASES I, II, AND III SUBUNIT RPABC3"/>
    <property type="match status" value="1"/>
</dbReference>
<dbReference type="PIRSF" id="PIRSF000779">
    <property type="entry name" value="RNA_pol_Rpb8"/>
    <property type="match status" value="1"/>
</dbReference>
<dbReference type="KEGG" id="smo:SELMODRAFT_125701"/>
<dbReference type="GO" id="GO:0005736">
    <property type="term" value="C:RNA polymerase I complex"/>
    <property type="evidence" value="ECO:0000318"/>
    <property type="project" value="GO_Central"/>
</dbReference>
<evidence type="ECO:0000256" key="3">
    <source>
        <dbReference type="ARBA" id="ARBA00023242"/>
    </source>
</evidence>
<organism evidence="6">
    <name type="scientific">Selaginella moellendorffii</name>
    <name type="common">Spikemoss</name>
    <dbReference type="NCBI Taxonomy" id="88036"/>
    <lineage>
        <taxon>Eukaryota</taxon>
        <taxon>Viridiplantae</taxon>
        <taxon>Streptophyta</taxon>
        <taxon>Embryophyta</taxon>
        <taxon>Tracheophyta</taxon>
        <taxon>Lycopodiopsida</taxon>
        <taxon>Selaginellales</taxon>
        <taxon>Selaginellaceae</taxon>
        <taxon>Selaginella</taxon>
    </lineage>
</organism>
<keyword evidence="6" id="KW-1185">Reference proteome</keyword>
<dbReference type="Proteomes" id="UP000001514">
    <property type="component" value="Unassembled WGS sequence"/>
</dbReference>
<dbReference type="FunFam" id="2.40.50.140:FF:000073">
    <property type="entry name" value="DNA-directed RNA polymerases I, II, and III subunit RPABC3"/>
    <property type="match status" value="1"/>
</dbReference>
<evidence type="ECO:0000256" key="2">
    <source>
        <dbReference type="ARBA" id="ARBA00008912"/>
    </source>
</evidence>
<dbReference type="Pfam" id="PF03870">
    <property type="entry name" value="RNA_pol_Rpb8"/>
    <property type="match status" value="1"/>
</dbReference>
<keyword evidence="3 4" id="KW-0539">Nucleus</keyword>
<proteinExistence type="inferred from homology"/>
<comment type="similarity">
    <text evidence="2 4">Belongs to the eukaryotic RPB8 RNA polymerase subunit family.</text>
</comment>
<dbReference type="SMART" id="SM00658">
    <property type="entry name" value="RPOL8c"/>
    <property type="match status" value="1"/>
</dbReference>
<dbReference type="GO" id="GO:0005665">
    <property type="term" value="C:RNA polymerase II, core complex"/>
    <property type="evidence" value="ECO:0000318"/>
    <property type="project" value="GO_Central"/>
</dbReference>
<dbReference type="GO" id="GO:0005666">
    <property type="term" value="C:RNA polymerase III complex"/>
    <property type="evidence" value="ECO:0000318"/>
    <property type="project" value="GO_Central"/>
</dbReference>